<protein>
    <submittedName>
        <fullName evidence="2">Uncharacterized protein</fullName>
    </submittedName>
</protein>
<dbReference type="EMBL" id="JBBNAF010000006">
    <property type="protein sequence ID" value="KAK9134544.1"/>
    <property type="molecule type" value="Genomic_DNA"/>
</dbReference>
<comment type="caution">
    <text evidence="2">The sequence shown here is derived from an EMBL/GenBank/DDBJ whole genome shotgun (WGS) entry which is preliminary data.</text>
</comment>
<dbReference type="Proteomes" id="UP001420932">
    <property type="component" value="Unassembled WGS sequence"/>
</dbReference>
<feature type="compositionally biased region" description="Basic and acidic residues" evidence="1">
    <location>
        <begin position="151"/>
        <end position="161"/>
    </location>
</feature>
<keyword evidence="3" id="KW-1185">Reference proteome</keyword>
<evidence type="ECO:0000313" key="3">
    <source>
        <dbReference type="Proteomes" id="UP001420932"/>
    </source>
</evidence>
<evidence type="ECO:0000313" key="2">
    <source>
        <dbReference type="EMBL" id="KAK9134544.1"/>
    </source>
</evidence>
<feature type="region of interest" description="Disordered" evidence="1">
    <location>
        <begin position="145"/>
        <end position="182"/>
    </location>
</feature>
<name>A0AAP0P922_9MAGN</name>
<sequence>MHVGRPKSAVATRHSSAAEEALELDLDPNANAALICVLRSFQGKLSGSNDYNYLLREFGNRGDCSKAVCCDRDRPASRTKKGGGYLDKENELVGWVHMRTSEQSWNFGDEYKEIFEGEIARDVGQAGALICLRKISEAGGGYLKNWEVGSDPEKDEREKESAATQCLENEREKESVASEVTN</sequence>
<evidence type="ECO:0000256" key="1">
    <source>
        <dbReference type="SAM" id="MobiDB-lite"/>
    </source>
</evidence>
<gene>
    <name evidence="2" type="ORF">Syun_013874</name>
</gene>
<reference evidence="2 3" key="1">
    <citation type="submission" date="2024-01" db="EMBL/GenBank/DDBJ databases">
        <title>Genome assemblies of Stephania.</title>
        <authorList>
            <person name="Yang L."/>
        </authorList>
    </citation>
    <scope>NUCLEOTIDE SEQUENCE [LARGE SCALE GENOMIC DNA]</scope>
    <source>
        <strain evidence="2">YNDBR</strain>
        <tissue evidence="2">Leaf</tissue>
    </source>
</reference>
<proteinExistence type="predicted"/>
<accession>A0AAP0P922</accession>
<dbReference type="AlphaFoldDB" id="A0AAP0P922"/>
<organism evidence="2 3">
    <name type="scientific">Stephania yunnanensis</name>
    <dbReference type="NCBI Taxonomy" id="152371"/>
    <lineage>
        <taxon>Eukaryota</taxon>
        <taxon>Viridiplantae</taxon>
        <taxon>Streptophyta</taxon>
        <taxon>Embryophyta</taxon>
        <taxon>Tracheophyta</taxon>
        <taxon>Spermatophyta</taxon>
        <taxon>Magnoliopsida</taxon>
        <taxon>Ranunculales</taxon>
        <taxon>Menispermaceae</taxon>
        <taxon>Menispermoideae</taxon>
        <taxon>Cissampelideae</taxon>
        <taxon>Stephania</taxon>
    </lineage>
</organism>